<dbReference type="EMBL" id="GBRH01160132">
    <property type="protein sequence ID" value="JAE37764.1"/>
    <property type="molecule type" value="Transcribed_RNA"/>
</dbReference>
<dbReference type="AlphaFoldDB" id="A0A0A9HPJ5"/>
<keyword evidence="1" id="KW-0472">Membrane</keyword>
<evidence type="ECO:0000256" key="1">
    <source>
        <dbReference type="SAM" id="Phobius"/>
    </source>
</evidence>
<keyword evidence="1" id="KW-1133">Transmembrane helix</keyword>
<evidence type="ECO:0000313" key="2">
    <source>
        <dbReference type="EMBL" id="JAE37764.1"/>
    </source>
</evidence>
<sequence length="46" mass="5243">MISNEMVVWNSVMLIVCNSIMLTSLQKLPCSNFFYFACPCSVMFSI</sequence>
<keyword evidence="1" id="KW-0812">Transmembrane</keyword>
<reference evidence="2" key="2">
    <citation type="journal article" date="2015" name="Data Brief">
        <title>Shoot transcriptome of the giant reed, Arundo donax.</title>
        <authorList>
            <person name="Barrero R.A."/>
            <person name="Guerrero F.D."/>
            <person name="Moolhuijzen P."/>
            <person name="Goolsby J.A."/>
            <person name="Tidwell J."/>
            <person name="Bellgard S.E."/>
            <person name="Bellgard M.I."/>
        </authorList>
    </citation>
    <scope>NUCLEOTIDE SEQUENCE</scope>
    <source>
        <tissue evidence="2">Shoot tissue taken approximately 20 cm above the soil surface</tissue>
    </source>
</reference>
<name>A0A0A9HPJ5_ARUDO</name>
<organism evidence="2">
    <name type="scientific">Arundo donax</name>
    <name type="common">Giant reed</name>
    <name type="synonym">Donax arundinaceus</name>
    <dbReference type="NCBI Taxonomy" id="35708"/>
    <lineage>
        <taxon>Eukaryota</taxon>
        <taxon>Viridiplantae</taxon>
        <taxon>Streptophyta</taxon>
        <taxon>Embryophyta</taxon>
        <taxon>Tracheophyta</taxon>
        <taxon>Spermatophyta</taxon>
        <taxon>Magnoliopsida</taxon>
        <taxon>Liliopsida</taxon>
        <taxon>Poales</taxon>
        <taxon>Poaceae</taxon>
        <taxon>PACMAD clade</taxon>
        <taxon>Arundinoideae</taxon>
        <taxon>Arundineae</taxon>
        <taxon>Arundo</taxon>
    </lineage>
</organism>
<proteinExistence type="predicted"/>
<feature type="transmembrane region" description="Helical" evidence="1">
    <location>
        <begin position="6"/>
        <end position="25"/>
    </location>
</feature>
<accession>A0A0A9HPJ5</accession>
<reference evidence="2" key="1">
    <citation type="submission" date="2014-09" db="EMBL/GenBank/DDBJ databases">
        <authorList>
            <person name="Magalhaes I.L.F."/>
            <person name="Oliveira U."/>
            <person name="Santos F.R."/>
            <person name="Vidigal T.H.D.A."/>
            <person name="Brescovit A.D."/>
            <person name="Santos A.J."/>
        </authorList>
    </citation>
    <scope>NUCLEOTIDE SEQUENCE</scope>
    <source>
        <tissue evidence="2">Shoot tissue taken approximately 20 cm above the soil surface</tissue>
    </source>
</reference>
<protein>
    <submittedName>
        <fullName evidence="2">Uncharacterized protein</fullName>
    </submittedName>
</protein>